<accession>A0ABR7LKN1</accession>
<proteinExistence type="predicted"/>
<dbReference type="EMBL" id="JABVEC010000003">
    <property type="protein sequence ID" value="MBC6465149.1"/>
    <property type="molecule type" value="Genomic_DNA"/>
</dbReference>
<reference evidence="2 3" key="1">
    <citation type="submission" date="2020-06" db="EMBL/GenBank/DDBJ databases">
        <title>Actinomadura xiongansis sp. nov., isolated from soil of Baiyangdian.</title>
        <authorList>
            <person name="Zhang X."/>
        </authorList>
    </citation>
    <scope>NUCLEOTIDE SEQUENCE [LARGE SCALE GENOMIC DNA]</scope>
    <source>
        <strain evidence="2 3">HBUM206468</strain>
    </source>
</reference>
<gene>
    <name evidence="2" type="ORF">HKK74_06545</name>
</gene>
<keyword evidence="3" id="KW-1185">Reference proteome</keyword>
<name>A0ABR7LKN1_9ACTN</name>
<feature type="domain" description="HTH cro/C1-type" evidence="1">
    <location>
        <begin position="5"/>
        <end position="45"/>
    </location>
</feature>
<dbReference type="CDD" id="cd00093">
    <property type="entry name" value="HTH_XRE"/>
    <property type="match status" value="1"/>
</dbReference>
<dbReference type="Pfam" id="PF19054">
    <property type="entry name" value="DUF5753"/>
    <property type="match status" value="1"/>
</dbReference>
<evidence type="ECO:0000313" key="2">
    <source>
        <dbReference type="EMBL" id="MBC6465149.1"/>
    </source>
</evidence>
<protein>
    <submittedName>
        <fullName evidence="2">XRE family transcriptional regulator</fullName>
    </submittedName>
</protein>
<dbReference type="InterPro" id="IPR043917">
    <property type="entry name" value="DUF5753"/>
</dbReference>
<sequence>MKTIDIANMMYVSEGLVRAWEKGRRLPQPDHLAQLEELFGTRGVLGRIREELINAAVPLEWFARWPEIEHQATSLWSFQTTVVPGLLQKEDYARSVLHAAHHIADTEEMVGARLERQRILAKEDPPMLVALITESVLRHNVGGAEVMRDQLAHLEEMAERDNVIVQVVPDSARACAGFTGPFAIASFDAGTEVAYVDDQLSGKVVEDPEDVARLRRMFDVFRADALSRRESLELIRRTRVERWQGK</sequence>
<comment type="caution">
    <text evidence="2">The sequence shown here is derived from an EMBL/GenBank/DDBJ whole genome shotgun (WGS) entry which is preliminary data.</text>
</comment>
<dbReference type="Proteomes" id="UP000805614">
    <property type="component" value="Unassembled WGS sequence"/>
</dbReference>
<organism evidence="2 3">
    <name type="scientific">Actinomadura alba</name>
    <dbReference type="NCBI Taxonomy" id="406431"/>
    <lineage>
        <taxon>Bacteria</taxon>
        <taxon>Bacillati</taxon>
        <taxon>Actinomycetota</taxon>
        <taxon>Actinomycetes</taxon>
        <taxon>Streptosporangiales</taxon>
        <taxon>Thermomonosporaceae</taxon>
        <taxon>Actinomadura</taxon>
    </lineage>
</organism>
<dbReference type="PROSITE" id="PS50943">
    <property type="entry name" value="HTH_CROC1"/>
    <property type="match status" value="1"/>
</dbReference>
<evidence type="ECO:0000259" key="1">
    <source>
        <dbReference type="PROSITE" id="PS50943"/>
    </source>
</evidence>
<dbReference type="InterPro" id="IPR001387">
    <property type="entry name" value="Cro/C1-type_HTH"/>
</dbReference>
<evidence type="ECO:0000313" key="3">
    <source>
        <dbReference type="Proteomes" id="UP000805614"/>
    </source>
</evidence>